<evidence type="ECO:0000313" key="7">
    <source>
        <dbReference type="Proteomes" id="UP000288805"/>
    </source>
</evidence>
<gene>
    <name evidence="6" type="primary">SAMT_17</name>
    <name evidence="6" type="ORF">CK203_006212</name>
</gene>
<evidence type="ECO:0000313" key="6">
    <source>
        <dbReference type="EMBL" id="RVX16763.1"/>
    </source>
</evidence>
<dbReference type="AlphaFoldDB" id="A0A438K6D3"/>
<dbReference type="PROSITE" id="PS51257">
    <property type="entry name" value="PROKAR_LIPOPROTEIN"/>
    <property type="match status" value="1"/>
</dbReference>
<evidence type="ECO:0000256" key="3">
    <source>
        <dbReference type="ARBA" id="ARBA00022723"/>
    </source>
</evidence>
<keyword evidence="1 6" id="KW-0489">Methyltransferase</keyword>
<name>A0A438K6D3_VITVI</name>
<dbReference type="Proteomes" id="UP000288805">
    <property type="component" value="Unassembled WGS sequence"/>
</dbReference>
<evidence type="ECO:0000256" key="1">
    <source>
        <dbReference type="ARBA" id="ARBA00022603"/>
    </source>
</evidence>
<keyword evidence="3" id="KW-0479">Metal-binding</keyword>
<reference evidence="6 7" key="1">
    <citation type="journal article" date="2018" name="PLoS Genet.">
        <title>Population sequencing reveals clonal diversity and ancestral inbreeding in the grapevine cultivar Chardonnay.</title>
        <authorList>
            <person name="Roach M.J."/>
            <person name="Johnson D.L."/>
            <person name="Bohlmann J."/>
            <person name="van Vuuren H.J."/>
            <person name="Jones S.J."/>
            <person name="Pretorius I.S."/>
            <person name="Schmidt S.A."/>
            <person name="Borneman A.R."/>
        </authorList>
    </citation>
    <scope>NUCLEOTIDE SEQUENCE [LARGE SCALE GENOMIC DNA]</scope>
    <source>
        <strain evidence="7">cv. Chardonnay</strain>
        <tissue evidence="6">Leaf</tissue>
    </source>
</reference>
<organism evidence="6 7">
    <name type="scientific">Vitis vinifera</name>
    <name type="common">Grape</name>
    <dbReference type="NCBI Taxonomy" id="29760"/>
    <lineage>
        <taxon>Eukaryota</taxon>
        <taxon>Viridiplantae</taxon>
        <taxon>Streptophyta</taxon>
        <taxon>Embryophyta</taxon>
        <taxon>Tracheophyta</taxon>
        <taxon>Spermatophyta</taxon>
        <taxon>Magnoliopsida</taxon>
        <taxon>eudicotyledons</taxon>
        <taxon>Gunneridae</taxon>
        <taxon>Pentapetalae</taxon>
        <taxon>rosids</taxon>
        <taxon>Vitales</taxon>
        <taxon>Vitaceae</taxon>
        <taxon>Viteae</taxon>
        <taxon>Vitis</taxon>
    </lineage>
</organism>
<dbReference type="Gene3D" id="1.10.1200.270">
    <property type="entry name" value="Methyltransferase, alpha-helical capping domain"/>
    <property type="match status" value="1"/>
</dbReference>
<comment type="caution">
    <text evidence="6">The sequence shown here is derived from an EMBL/GenBank/DDBJ whole genome shotgun (WGS) entry which is preliminary data.</text>
</comment>
<keyword evidence="2 6" id="KW-0808">Transferase</keyword>
<protein>
    <submittedName>
        <fullName evidence="6">Salicylate carboxymethyltransferase</fullName>
    </submittedName>
</protein>
<feature type="signal peptide" evidence="5">
    <location>
        <begin position="1"/>
        <end position="17"/>
    </location>
</feature>
<dbReference type="EMBL" id="QGNW01000015">
    <property type="protein sequence ID" value="RVX16763.1"/>
    <property type="molecule type" value="Genomic_DNA"/>
</dbReference>
<dbReference type="PANTHER" id="PTHR31009">
    <property type="entry name" value="S-ADENOSYL-L-METHIONINE:CARBOXYL METHYLTRANSFERASE FAMILY PROTEIN"/>
    <property type="match status" value="1"/>
</dbReference>
<dbReference type="GO" id="GO:0032259">
    <property type="term" value="P:methylation"/>
    <property type="evidence" value="ECO:0007669"/>
    <property type="project" value="UniProtKB-KW"/>
</dbReference>
<evidence type="ECO:0000256" key="5">
    <source>
        <dbReference type="SAM" id="SignalP"/>
    </source>
</evidence>
<dbReference type="InterPro" id="IPR029063">
    <property type="entry name" value="SAM-dependent_MTases_sf"/>
</dbReference>
<dbReference type="GO" id="GO:0046872">
    <property type="term" value="F:metal ion binding"/>
    <property type="evidence" value="ECO:0007669"/>
    <property type="project" value="UniProtKB-KW"/>
</dbReference>
<dbReference type="SUPFAM" id="SSF53335">
    <property type="entry name" value="S-adenosyl-L-methionine-dependent methyltransferases"/>
    <property type="match status" value="1"/>
</dbReference>
<proteinExistence type="predicted"/>
<keyword evidence="5" id="KW-0732">Signal</keyword>
<keyword evidence="4" id="KW-0460">Magnesium</keyword>
<dbReference type="Pfam" id="PF03492">
    <property type="entry name" value="Methyltransf_7"/>
    <property type="match status" value="2"/>
</dbReference>
<sequence length="155" mass="17427">MHRRLGMFFWTQHFVCGLGSCHYSGQGGQKMGRQLPEIQVFLNDLPGNDFNTIFKSLPRFQKDLEKRMGAGAESCFINGVQVPQGLESNKGNIYMASSSPPCVLKVYYEQFRTDFSMFLRCRSEELLEGGSMVLTFLGRRSEDPSSKNVATFGSS</sequence>
<dbReference type="InterPro" id="IPR005299">
    <property type="entry name" value="MeTrfase_7"/>
</dbReference>
<accession>A0A438K6D3</accession>
<evidence type="ECO:0000256" key="4">
    <source>
        <dbReference type="ARBA" id="ARBA00022842"/>
    </source>
</evidence>
<dbReference type="InterPro" id="IPR042086">
    <property type="entry name" value="MeTrfase_capping"/>
</dbReference>
<dbReference type="Gene3D" id="3.40.50.150">
    <property type="entry name" value="Vaccinia Virus protein VP39"/>
    <property type="match status" value="2"/>
</dbReference>
<feature type="chain" id="PRO_5019490346" evidence="5">
    <location>
        <begin position="18"/>
        <end position="155"/>
    </location>
</feature>
<evidence type="ECO:0000256" key="2">
    <source>
        <dbReference type="ARBA" id="ARBA00022679"/>
    </source>
</evidence>
<dbReference type="GO" id="GO:0008168">
    <property type="term" value="F:methyltransferase activity"/>
    <property type="evidence" value="ECO:0007669"/>
    <property type="project" value="UniProtKB-KW"/>
</dbReference>